<evidence type="ECO:0000313" key="10">
    <source>
        <dbReference type="Proteomes" id="UP000199158"/>
    </source>
</evidence>
<dbReference type="GO" id="GO:0016740">
    <property type="term" value="F:transferase activity"/>
    <property type="evidence" value="ECO:0007669"/>
    <property type="project" value="UniProtKB-KW"/>
</dbReference>
<dbReference type="PANTHER" id="PTHR47371">
    <property type="entry name" value="LIPOTEICHOIC ACID SYNTHASE"/>
    <property type="match status" value="1"/>
</dbReference>
<evidence type="ECO:0000256" key="1">
    <source>
        <dbReference type="ARBA" id="ARBA00004651"/>
    </source>
</evidence>
<proteinExistence type="predicted"/>
<dbReference type="AlphaFoldDB" id="A0A1H7YNL2"/>
<evidence type="ECO:0000256" key="3">
    <source>
        <dbReference type="ARBA" id="ARBA00022475"/>
    </source>
</evidence>
<feature type="transmembrane region" description="Helical" evidence="7">
    <location>
        <begin position="131"/>
        <end position="152"/>
    </location>
</feature>
<accession>A0A1H7YNL2</accession>
<keyword evidence="5 7" id="KW-1133">Transmembrane helix</keyword>
<feature type="transmembrane region" description="Helical" evidence="7">
    <location>
        <begin position="21"/>
        <end position="37"/>
    </location>
</feature>
<keyword evidence="9" id="KW-0808">Transferase</keyword>
<reference evidence="9 10" key="1">
    <citation type="submission" date="2016-10" db="EMBL/GenBank/DDBJ databases">
        <authorList>
            <person name="de Groot N.N."/>
        </authorList>
    </citation>
    <scope>NUCLEOTIDE SEQUENCE [LARGE SCALE GENOMIC DNA]</scope>
    <source>
        <strain evidence="9 10">CGMCC 1.5070</strain>
    </source>
</reference>
<dbReference type="CDD" id="cd16015">
    <property type="entry name" value="LTA_synthase"/>
    <property type="match status" value="1"/>
</dbReference>
<dbReference type="InterPro" id="IPR017850">
    <property type="entry name" value="Alkaline_phosphatase_core_sf"/>
</dbReference>
<comment type="subcellular location">
    <subcellularLocation>
        <location evidence="1">Cell membrane</location>
        <topology evidence="1">Multi-pass membrane protein</topology>
    </subcellularLocation>
</comment>
<dbReference type="RefSeq" id="WP_092750663.1">
    <property type="nucleotide sequence ID" value="NZ_FOCG01000001.1"/>
</dbReference>
<evidence type="ECO:0000256" key="7">
    <source>
        <dbReference type="SAM" id="Phobius"/>
    </source>
</evidence>
<feature type="transmembrane region" description="Helical" evidence="7">
    <location>
        <begin position="80"/>
        <end position="100"/>
    </location>
</feature>
<sequence>MSLVQRIYNRIKADRNLDRTLTILTVAIFPLMLILVVENTHLQSLPALLRFMVGSVGVLIYDYFFVAIIFAALSLILRQIWLAMFIEGGVLYVLSLVEYFKFDANGTHFTLADLVMAGKVSDIARFTKIDINYVMVLNLAILIIYVLWAAFLRIRITIPPIKSCALGASAIVFLAAIISVPTLYTNIYKLCGIDYQPSYNPYSSDEVFQKNMQIAFLSQNMSERITQKLDKPQNYSQEAIQALLPTQSKPQSGDFQSPDVVLIMSEAYTDFRRFGGLPISKDTYANFDRISREGYKGKALVPTFGGYTCKTEFELLFGLPVKGIGNENIPHQLFTDGNPRPTFASYLQEQGYATSFIHPFSASFYNRDKAYRSYGFDNLYFEDDFTVNQTRLGGYIDDSTLVRQIRTTLEQKSDKPNFIYAVSMQNHGPYTDTTKYTVKDNRLTAEEQAEVGRYLYGISQTDKALDELTSYLKTRSKPTVLMFIGDHYPYLGKQGALYKKLAKSINGYSLYQQPYLLWSNYSHNYALPQERVSAFYLPHILGDYINLPKDRFMTDMQRMMKTTPQYSFDLGENNADAVALQEYSYDRTQGKAYSDDINK</sequence>
<feature type="transmembrane region" description="Helical" evidence="7">
    <location>
        <begin position="49"/>
        <end position="73"/>
    </location>
</feature>
<evidence type="ECO:0000313" key="9">
    <source>
        <dbReference type="EMBL" id="SEM47553.1"/>
    </source>
</evidence>
<evidence type="ECO:0000256" key="2">
    <source>
        <dbReference type="ARBA" id="ARBA00004936"/>
    </source>
</evidence>
<evidence type="ECO:0000256" key="5">
    <source>
        <dbReference type="ARBA" id="ARBA00022989"/>
    </source>
</evidence>
<dbReference type="OrthoDB" id="243547at2"/>
<dbReference type="InterPro" id="IPR000917">
    <property type="entry name" value="Sulfatase_N"/>
</dbReference>
<name>A0A1H7YNL2_9FIRM</name>
<comment type="pathway">
    <text evidence="2">Cell wall biogenesis; lipoteichoic acid biosynthesis.</text>
</comment>
<keyword evidence="10" id="KW-1185">Reference proteome</keyword>
<gene>
    <name evidence="9" type="ORF">SAMN05216180_0141</name>
</gene>
<feature type="domain" description="Sulfatase N-terminal" evidence="8">
    <location>
        <begin position="258"/>
        <end position="538"/>
    </location>
</feature>
<dbReference type="SUPFAM" id="SSF53649">
    <property type="entry name" value="Alkaline phosphatase-like"/>
    <property type="match status" value="1"/>
</dbReference>
<feature type="transmembrane region" description="Helical" evidence="7">
    <location>
        <begin position="164"/>
        <end position="184"/>
    </location>
</feature>
<protein>
    <submittedName>
        <fullName evidence="9">Phosphoglycerol transferase MdoB</fullName>
    </submittedName>
</protein>
<dbReference type="STRING" id="474960.SAMN05216180_0141"/>
<keyword evidence="3" id="KW-1003">Cell membrane</keyword>
<dbReference type="Proteomes" id="UP000199158">
    <property type="component" value="Unassembled WGS sequence"/>
</dbReference>
<keyword evidence="6 7" id="KW-0472">Membrane</keyword>
<dbReference type="Gene3D" id="3.40.720.10">
    <property type="entry name" value="Alkaline Phosphatase, subunit A"/>
    <property type="match status" value="1"/>
</dbReference>
<dbReference type="PANTHER" id="PTHR47371:SF3">
    <property type="entry name" value="PHOSPHOGLYCEROL TRANSFERASE I"/>
    <property type="match status" value="1"/>
</dbReference>
<dbReference type="Pfam" id="PF00884">
    <property type="entry name" value="Sulfatase"/>
    <property type="match status" value="1"/>
</dbReference>
<organism evidence="9 10">
    <name type="scientific">Hydrogenoanaerobacterium saccharovorans</name>
    <dbReference type="NCBI Taxonomy" id="474960"/>
    <lineage>
        <taxon>Bacteria</taxon>
        <taxon>Bacillati</taxon>
        <taxon>Bacillota</taxon>
        <taxon>Clostridia</taxon>
        <taxon>Eubacteriales</taxon>
        <taxon>Oscillospiraceae</taxon>
        <taxon>Hydrogenoanaerobacterium</taxon>
    </lineage>
</organism>
<dbReference type="GO" id="GO:0005886">
    <property type="term" value="C:plasma membrane"/>
    <property type="evidence" value="ECO:0007669"/>
    <property type="project" value="UniProtKB-SubCell"/>
</dbReference>
<evidence type="ECO:0000259" key="8">
    <source>
        <dbReference type="Pfam" id="PF00884"/>
    </source>
</evidence>
<evidence type="ECO:0000256" key="6">
    <source>
        <dbReference type="ARBA" id="ARBA00023136"/>
    </source>
</evidence>
<dbReference type="InterPro" id="IPR050448">
    <property type="entry name" value="OpgB/LTA_synthase_biosynth"/>
</dbReference>
<evidence type="ECO:0000256" key="4">
    <source>
        <dbReference type="ARBA" id="ARBA00022692"/>
    </source>
</evidence>
<dbReference type="EMBL" id="FOCG01000001">
    <property type="protein sequence ID" value="SEM47553.1"/>
    <property type="molecule type" value="Genomic_DNA"/>
</dbReference>
<keyword evidence="4 7" id="KW-0812">Transmembrane</keyword>